<keyword evidence="1" id="KW-1133">Transmembrane helix</keyword>
<dbReference type="RefSeq" id="WP_168912395.1">
    <property type="nucleotide sequence ID" value="NZ_JABACI010000002.1"/>
</dbReference>
<feature type="transmembrane region" description="Helical" evidence="1">
    <location>
        <begin position="6"/>
        <end position="26"/>
    </location>
</feature>
<evidence type="ECO:0000256" key="1">
    <source>
        <dbReference type="SAM" id="Phobius"/>
    </source>
</evidence>
<reference evidence="2 3" key="1">
    <citation type="submission" date="2020-04" db="EMBL/GenBank/DDBJ databases">
        <title>CFH 90308 Microbacterium sp.</title>
        <authorList>
            <person name="Nie G."/>
            <person name="Ming H."/>
            <person name="Xia T."/>
        </authorList>
    </citation>
    <scope>NUCLEOTIDE SEQUENCE [LARGE SCALE GENOMIC DNA]</scope>
    <source>
        <strain evidence="2 3">CFH 90308</strain>
    </source>
</reference>
<keyword evidence="1" id="KW-0472">Membrane</keyword>
<feature type="transmembrane region" description="Helical" evidence="1">
    <location>
        <begin position="702"/>
        <end position="722"/>
    </location>
</feature>
<keyword evidence="3" id="KW-1185">Reference proteome</keyword>
<feature type="transmembrane region" description="Helical" evidence="1">
    <location>
        <begin position="290"/>
        <end position="308"/>
    </location>
</feature>
<feature type="transmembrane region" description="Helical" evidence="1">
    <location>
        <begin position="149"/>
        <end position="166"/>
    </location>
</feature>
<feature type="transmembrane region" description="Helical" evidence="1">
    <location>
        <begin position="224"/>
        <end position="245"/>
    </location>
</feature>
<name>A0ABX1KA70_9MICO</name>
<keyword evidence="1" id="KW-0812">Transmembrane</keyword>
<feature type="transmembrane region" description="Helical" evidence="1">
    <location>
        <begin position="449"/>
        <end position="469"/>
    </location>
</feature>
<protein>
    <submittedName>
        <fullName evidence="2">YfhO family protein</fullName>
    </submittedName>
</protein>
<feature type="transmembrane region" description="Helical" evidence="1">
    <location>
        <begin position="343"/>
        <end position="360"/>
    </location>
</feature>
<feature type="transmembrane region" description="Helical" evidence="1">
    <location>
        <begin position="393"/>
        <end position="411"/>
    </location>
</feature>
<evidence type="ECO:0000313" key="3">
    <source>
        <dbReference type="Proteomes" id="UP001429745"/>
    </source>
</evidence>
<feature type="transmembrane region" description="Helical" evidence="1">
    <location>
        <begin position="178"/>
        <end position="204"/>
    </location>
</feature>
<comment type="caution">
    <text evidence="2">The sequence shown here is derived from an EMBL/GenBank/DDBJ whole genome shotgun (WGS) entry which is preliminary data.</text>
</comment>
<evidence type="ECO:0000313" key="2">
    <source>
        <dbReference type="EMBL" id="NLP83912.1"/>
    </source>
</evidence>
<feature type="transmembrane region" description="Helical" evidence="1">
    <location>
        <begin position="315"/>
        <end position="337"/>
    </location>
</feature>
<sequence>MPEGAAVWWLLACAATVLIALVRVVVTTRYFFWDDTQLGAYGQWYGLGSRLLSGSWTMLDPGAWQGGNYLAEGQWGLLSPLAWVIAVGSHAVPNAVVYATVVKVVFLLALCTGVFLLAREFGAAPHWAAVAGFIATTGGQTAYLDAPSWVTGLQNVALFALTWWAVRRHVRGGRSPIPFFILALLLITVGYVFGVIELAFLLIATVIEEWVRRGFRATVRPLVLGVYAALLTVLVYLPGVLTAPVTERANAGIANDLFLNMDIGDLATSAIPTAVSTVKGYWGDIAPVPLQYVTWLLPLFVLFARAAVKNWRSLLVPYAMLAVSVALVIGPSVIGPLRYPARMMPYVVVVVALVFAVLASRGMPPVVTFRQRVGIVLITVLSAWLAWAAQPAAWAWVGLGLTLQLILYWLLDRWYRTGGSADTGSEPDLVAGGSGAGREGGGRAGTSRAATLALLTLAASVVVLAPQLAKYPTSPLGDFRVPSSVAQLRSVGDGMDSGIMSVGDVYSLQSHPESYQESLLANLWYVTGKDSASVYTVLPFSAFVKDLCIDLRGWTCPGAYDALFGGQAPLLVDDLSLNTVIVIKGEGLEEEPVAPEGWTVEPGEFTWTLHRNDPLPPAGGVARTAGGTEVTVLSQSDTSVTFTVDAVGARGGEVVFSRLAWPGYATDRGALADPERGYLLTVEVGAADVGETVTVTFRPPGWAFELGAGIAAAVLAIGWSVASPIVLRRAERTQPASAAAA</sequence>
<feature type="transmembrane region" description="Helical" evidence="1">
    <location>
        <begin position="98"/>
        <end position="117"/>
    </location>
</feature>
<proteinExistence type="predicted"/>
<dbReference type="Proteomes" id="UP001429745">
    <property type="component" value="Unassembled WGS sequence"/>
</dbReference>
<dbReference type="EMBL" id="JABACI010000002">
    <property type="protein sequence ID" value="NLP83912.1"/>
    <property type="molecule type" value="Genomic_DNA"/>
</dbReference>
<feature type="transmembrane region" description="Helical" evidence="1">
    <location>
        <begin position="124"/>
        <end position="143"/>
    </location>
</feature>
<gene>
    <name evidence="2" type="ORF">HF576_08635</name>
</gene>
<accession>A0ABX1KA70</accession>
<feature type="transmembrane region" description="Helical" evidence="1">
    <location>
        <begin position="372"/>
        <end position="387"/>
    </location>
</feature>
<organism evidence="2 3">
    <name type="scientific">Microbacterium salsuginis</name>
    <dbReference type="NCBI Taxonomy" id="2722803"/>
    <lineage>
        <taxon>Bacteria</taxon>
        <taxon>Bacillati</taxon>
        <taxon>Actinomycetota</taxon>
        <taxon>Actinomycetes</taxon>
        <taxon>Micrococcales</taxon>
        <taxon>Microbacteriaceae</taxon>
        <taxon>Microbacterium</taxon>
    </lineage>
</organism>